<dbReference type="InterPro" id="IPR011623">
    <property type="entry name" value="7TMR_DISM_rcpt_extracell_dom1"/>
</dbReference>
<dbReference type="SMART" id="SM00267">
    <property type="entry name" value="GGDEF"/>
    <property type="match status" value="1"/>
</dbReference>
<sequence length="566" mass="61711">MRKAVWALTIALLCALLAGMPAAAQSLKVDVLLTETDLQTPPVGAPVLRSLVAERPTDAIRFSLPRREEGYWLRLTSQRTIKPGDGQILVVRGLRASGPLLYYPPGVSSAREIEDAEHGGVPLMRRGWVLPLPNGWPTSSVAYVRIQGRAAMSEMRLSFATIPELARQERGDARFMAAAFTAMMLMAVAMVGVWVAFRDFVYLGYGAYLACMATYLLLRSGDASEMWGLAGMANEPAVGWALATLATIFQLGFSVRFLDLPRLMPRTTWVLRIVQWANIVWLLVLLLLREHVYGWWYIGGNALLLLGVPLMLVIAVAAWRKGAPYAGYYLLGWTPMLVLAAALAANILGLQDAEWAERGLALTAVLESAVLALALSQHAANRHRIVLLARQSVERDPLTGALNAQVLEQMLQAWSSPGSLNVNNYALLLVDLDGFGEVNARYGRAVGDALLQQALSRMRGVLRPDDTIARMDGDCFGIVSECERAESEMLARRIGETFAQRPFRIDSHEIVMSVSIGLAMSQRGESVPALFERARLALRHAAAAGRNAVSTAQGGGRDVAVVLQAE</sequence>
<dbReference type="RefSeq" id="WP_057945770.1">
    <property type="nucleotide sequence ID" value="NZ_CP110813.1"/>
</dbReference>
<dbReference type="CDD" id="cd01949">
    <property type="entry name" value="GGDEF"/>
    <property type="match status" value="1"/>
</dbReference>
<evidence type="ECO:0000313" key="5">
    <source>
        <dbReference type="Proteomes" id="UP000061569"/>
    </source>
</evidence>
<dbReference type="InterPro" id="IPR043128">
    <property type="entry name" value="Rev_trsase/Diguanyl_cyclase"/>
</dbReference>
<feature type="domain" description="GGDEF" evidence="3">
    <location>
        <begin position="423"/>
        <end position="554"/>
    </location>
</feature>
<dbReference type="PATRIC" id="fig|69.6.peg.73"/>
<gene>
    <name evidence="4" type="ORF">GLE_0067</name>
</gene>
<dbReference type="Pfam" id="PF07695">
    <property type="entry name" value="7TMR-DISM_7TM"/>
    <property type="match status" value="1"/>
</dbReference>
<dbReference type="PANTHER" id="PTHR45138:SF9">
    <property type="entry name" value="DIGUANYLATE CYCLASE DGCM-RELATED"/>
    <property type="match status" value="1"/>
</dbReference>
<dbReference type="Gene3D" id="3.30.70.270">
    <property type="match status" value="1"/>
</dbReference>
<dbReference type="PANTHER" id="PTHR45138">
    <property type="entry name" value="REGULATORY COMPONENTS OF SENSORY TRANSDUCTION SYSTEM"/>
    <property type="match status" value="1"/>
</dbReference>
<comment type="catalytic activity">
    <reaction evidence="2">
        <text>2 GTP = 3',3'-c-di-GMP + 2 diphosphate</text>
        <dbReference type="Rhea" id="RHEA:24898"/>
        <dbReference type="ChEBI" id="CHEBI:33019"/>
        <dbReference type="ChEBI" id="CHEBI:37565"/>
        <dbReference type="ChEBI" id="CHEBI:58805"/>
        <dbReference type="EC" id="2.7.7.65"/>
    </reaction>
</comment>
<dbReference type="GO" id="GO:0052621">
    <property type="term" value="F:diguanylate cyclase activity"/>
    <property type="evidence" value="ECO:0007669"/>
    <property type="project" value="UniProtKB-EC"/>
</dbReference>
<dbReference type="Pfam" id="PF00990">
    <property type="entry name" value="GGDEF"/>
    <property type="match status" value="1"/>
</dbReference>
<dbReference type="AlphaFoldDB" id="A0A0S2DA46"/>
<dbReference type="KEGG" id="lez:GLE_0067"/>
<reference evidence="4 5" key="1">
    <citation type="submission" date="2015-11" db="EMBL/GenBank/DDBJ databases">
        <title>Genome sequences of Lysobacter enzymogenes strain C3 and Lysobacter antibioticus ATCC 29479.</title>
        <authorList>
            <person name="Kobayashi D.Y."/>
        </authorList>
    </citation>
    <scope>NUCLEOTIDE SEQUENCE [LARGE SCALE GENOMIC DNA]</scope>
    <source>
        <strain evidence="4 5">C3</strain>
    </source>
</reference>
<dbReference type="InterPro" id="IPR050469">
    <property type="entry name" value="Diguanylate_Cyclase"/>
</dbReference>
<evidence type="ECO:0000256" key="1">
    <source>
        <dbReference type="ARBA" id="ARBA00012528"/>
    </source>
</evidence>
<dbReference type="SUPFAM" id="SSF55073">
    <property type="entry name" value="Nucleotide cyclase"/>
    <property type="match status" value="1"/>
</dbReference>
<dbReference type="STRING" id="69.GLE_0067"/>
<accession>A0A0S2DA46</accession>
<evidence type="ECO:0000259" key="3">
    <source>
        <dbReference type="PROSITE" id="PS50887"/>
    </source>
</evidence>
<dbReference type="NCBIfam" id="TIGR00254">
    <property type="entry name" value="GGDEF"/>
    <property type="match status" value="1"/>
</dbReference>
<dbReference type="InterPro" id="IPR029787">
    <property type="entry name" value="Nucleotide_cyclase"/>
</dbReference>
<dbReference type="EC" id="2.7.7.65" evidence="1"/>
<dbReference type="PROSITE" id="PS50887">
    <property type="entry name" value="GGDEF"/>
    <property type="match status" value="1"/>
</dbReference>
<name>A0A0S2DA46_LYSEN</name>
<organism evidence="4 5">
    <name type="scientific">Lysobacter enzymogenes</name>
    <dbReference type="NCBI Taxonomy" id="69"/>
    <lineage>
        <taxon>Bacteria</taxon>
        <taxon>Pseudomonadati</taxon>
        <taxon>Pseudomonadota</taxon>
        <taxon>Gammaproteobacteria</taxon>
        <taxon>Lysobacterales</taxon>
        <taxon>Lysobacteraceae</taxon>
        <taxon>Lysobacter</taxon>
    </lineage>
</organism>
<dbReference type="GO" id="GO:0005886">
    <property type="term" value="C:plasma membrane"/>
    <property type="evidence" value="ECO:0007669"/>
    <property type="project" value="TreeGrafter"/>
</dbReference>
<proteinExistence type="predicted"/>
<protein>
    <recommendedName>
        <fullName evidence="1">diguanylate cyclase</fullName>
        <ecNumber evidence="1">2.7.7.65</ecNumber>
    </recommendedName>
</protein>
<evidence type="ECO:0000313" key="4">
    <source>
        <dbReference type="EMBL" id="ALN55426.1"/>
    </source>
</evidence>
<evidence type="ECO:0000256" key="2">
    <source>
        <dbReference type="ARBA" id="ARBA00034247"/>
    </source>
</evidence>
<dbReference type="OrthoDB" id="6013067at2"/>
<dbReference type="InterPro" id="IPR000160">
    <property type="entry name" value="GGDEF_dom"/>
</dbReference>
<dbReference type="EMBL" id="CP013140">
    <property type="protein sequence ID" value="ALN55426.1"/>
    <property type="molecule type" value="Genomic_DNA"/>
</dbReference>
<dbReference type="Proteomes" id="UP000061569">
    <property type="component" value="Chromosome"/>
</dbReference>
<dbReference type="GO" id="GO:0043709">
    <property type="term" value="P:cell adhesion involved in single-species biofilm formation"/>
    <property type="evidence" value="ECO:0007669"/>
    <property type="project" value="TreeGrafter"/>
</dbReference>
<dbReference type="GO" id="GO:1902201">
    <property type="term" value="P:negative regulation of bacterial-type flagellum-dependent cell motility"/>
    <property type="evidence" value="ECO:0007669"/>
    <property type="project" value="TreeGrafter"/>
</dbReference>